<proteinExistence type="predicted"/>
<accession>A0A8J2TXA2</accession>
<dbReference type="AlphaFoldDB" id="A0A8J2TXA2"/>
<protein>
    <recommendedName>
        <fullName evidence="1">4Fe-4S Wbl-type domain-containing protein</fullName>
    </recommendedName>
</protein>
<name>A0A8J2TXA2_9MICO</name>
<comment type="caution">
    <text evidence="2">The sequence shown here is derived from an EMBL/GenBank/DDBJ whole genome shotgun (WGS) entry which is preliminary data.</text>
</comment>
<feature type="domain" description="4Fe-4S Wbl-type" evidence="1">
    <location>
        <begin position="10"/>
        <end position="77"/>
    </location>
</feature>
<organism evidence="2 3">
    <name type="scientific">Sediminivirga luteola</name>
    <dbReference type="NCBI Taxonomy" id="1774748"/>
    <lineage>
        <taxon>Bacteria</taxon>
        <taxon>Bacillati</taxon>
        <taxon>Actinomycetota</taxon>
        <taxon>Actinomycetes</taxon>
        <taxon>Micrococcales</taxon>
        <taxon>Brevibacteriaceae</taxon>
        <taxon>Sediminivirga</taxon>
    </lineage>
</organism>
<dbReference type="Proteomes" id="UP000616114">
    <property type="component" value="Unassembled WGS sequence"/>
</dbReference>
<evidence type="ECO:0000313" key="2">
    <source>
        <dbReference type="EMBL" id="GGA10971.1"/>
    </source>
</evidence>
<keyword evidence="3" id="KW-1185">Reference proteome</keyword>
<reference evidence="2" key="1">
    <citation type="journal article" date="2014" name="Int. J. Syst. Evol. Microbiol.">
        <title>Complete genome sequence of Corynebacterium casei LMG S-19264T (=DSM 44701T), isolated from a smear-ripened cheese.</title>
        <authorList>
            <consortium name="US DOE Joint Genome Institute (JGI-PGF)"/>
            <person name="Walter F."/>
            <person name="Albersmeier A."/>
            <person name="Kalinowski J."/>
            <person name="Ruckert C."/>
        </authorList>
    </citation>
    <scope>NUCLEOTIDE SEQUENCE</scope>
    <source>
        <strain evidence="2">CGMCC 1.12785</strain>
    </source>
</reference>
<gene>
    <name evidence="2" type="ORF">GCM10011333_12250</name>
</gene>
<evidence type="ECO:0000259" key="1">
    <source>
        <dbReference type="PROSITE" id="PS51674"/>
    </source>
</evidence>
<reference evidence="2" key="2">
    <citation type="submission" date="2020-09" db="EMBL/GenBank/DDBJ databases">
        <authorList>
            <person name="Sun Q."/>
            <person name="Zhou Y."/>
        </authorList>
    </citation>
    <scope>NUCLEOTIDE SEQUENCE</scope>
    <source>
        <strain evidence="2">CGMCC 1.12785</strain>
    </source>
</reference>
<dbReference type="Pfam" id="PF02467">
    <property type="entry name" value="Whib"/>
    <property type="match status" value="1"/>
</dbReference>
<sequence>MALNPRSDALCARLPASVADELFFPDQMNPRAVERARALCDACPIKALCATLPEPVEARTGYRFGIWGGTTPGERERGVPVCGECGTPTDGLVCLAHVGVAA</sequence>
<dbReference type="PROSITE" id="PS51674">
    <property type="entry name" value="4FE4S_WBL"/>
    <property type="match status" value="1"/>
</dbReference>
<dbReference type="InterPro" id="IPR034768">
    <property type="entry name" value="4FE4S_WBL"/>
</dbReference>
<evidence type="ECO:0000313" key="3">
    <source>
        <dbReference type="Proteomes" id="UP000616114"/>
    </source>
</evidence>
<dbReference type="EMBL" id="BMFY01000004">
    <property type="protein sequence ID" value="GGA10971.1"/>
    <property type="molecule type" value="Genomic_DNA"/>
</dbReference>